<proteinExistence type="inferred from homology"/>
<dbReference type="GO" id="GO:1901982">
    <property type="term" value="F:maltose binding"/>
    <property type="evidence" value="ECO:0007669"/>
    <property type="project" value="TreeGrafter"/>
</dbReference>
<dbReference type="Proteomes" id="UP000886886">
    <property type="component" value="Unassembled WGS sequence"/>
</dbReference>
<evidence type="ECO:0000256" key="3">
    <source>
        <dbReference type="ARBA" id="ARBA00022729"/>
    </source>
</evidence>
<gene>
    <name evidence="5" type="ORF">IAB26_06405</name>
</gene>
<organism evidence="5 6">
    <name type="scientific">Candidatus Limivivens merdigallinarum</name>
    <dbReference type="NCBI Taxonomy" id="2840859"/>
    <lineage>
        <taxon>Bacteria</taxon>
        <taxon>Bacillati</taxon>
        <taxon>Bacillota</taxon>
        <taxon>Clostridia</taxon>
        <taxon>Lachnospirales</taxon>
        <taxon>Lachnospiraceae</taxon>
        <taxon>Lachnospiraceae incertae sedis</taxon>
        <taxon>Candidatus Limivivens</taxon>
    </lineage>
</organism>
<dbReference type="AlphaFoldDB" id="A0A9D0ZVH4"/>
<dbReference type="PANTHER" id="PTHR30061:SF50">
    <property type="entry name" value="MALTOSE_MALTODEXTRIN-BINDING PERIPLASMIC PROTEIN"/>
    <property type="match status" value="1"/>
</dbReference>
<reference evidence="5" key="2">
    <citation type="journal article" date="2021" name="PeerJ">
        <title>Extensive microbial diversity within the chicken gut microbiome revealed by metagenomics and culture.</title>
        <authorList>
            <person name="Gilroy R."/>
            <person name="Ravi A."/>
            <person name="Getino M."/>
            <person name="Pursley I."/>
            <person name="Horton D.L."/>
            <person name="Alikhan N.F."/>
            <person name="Baker D."/>
            <person name="Gharbi K."/>
            <person name="Hall N."/>
            <person name="Watson M."/>
            <person name="Adriaenssens E.M."/>
            <person name="Foster-Nyarko E."/>
            <person name="Jarju S."/>
            <person name="Secka A."/>
            <person name="Antonio M."/>
            <person name="Oren A."/>
            <person name="Chaudhuri R.R."/>
            <person name="La Ragione R."/>
            <person name="Hildebrand F."/>
            <person name="Pallen M.J."/>
        </authorList>
    </citation>
    <scope>NUCLEOTIDE SEQUENCE</scope>
    <source>
        <strain evidence="5">ChiSjej3B21-11622</strain>
    </source>
</reference>
<keyword evidence="2" id="KW-0813">Transport</keyword>
<dbReference type="Pfam" id="PF01547">
    <property type="entry name" value="SBP_bac_1"/>
    <property type="match status" value="1"/>
</dbReference>
<dbReference type="GO" id="GO:0042956">
    <property type="term" value="P:maltodextrin transmembrane transport"/>
    <property type="evidence" value="ECO:0007669"/>
    <property type="project" value="TreeGrafter"/>
</dbReference>
<comment type="caution">
    <text evidence="5">The sequence shown here is derived from an EMBL/GenBank/DDBJ whole genome shotgun (WGS) entry which is preliminary data.</text>
</comment>
<feature type="signal peptide" evidence="4">
    <location>
        <begin position="1"/>
        <end position="29"/>
    </location>
</feature>
<sequence length="418" mass="46349">MKKRVCCTMSLVLAASMITTCMPAVTASADDTVTLTIWGDVDNQVTLEDPFEEINAAFEEAHPNIKLDYQWAGTFDSINVATQSDSLPDLFWVQGNKSDKMAELARNGYILNLDEYNLDASRYNESAIEYATVDGSVYCSYPAFCDYALIYYNKDIFEECGAEVPTTLSEFTELVKSFMDTEYIPLALGGNGEWDRYWLIQVLAPAVCGDTLEQIKNHEEIDWTGMETLFDMYAEYSKNGYMGKDFQATDGVGAELSFTNGDAAMLVGGTWANSSYRDMGFELGAFPIMDEEGVTYSQSGEAQNMTYAVSSKCEHPDEAVEYLRFLNSKEAEQIMEDYTGSIPTVDDIEPKDELIAQFADFDIVGANIYHVLSGVSDDNAKPQDVLMGDVVPKLMTGEITGAEGVEMIRAELEKSTNK</sequence>
<name>A0A9D0ZVH4_9FIRM</name>
<evidence type="ECO:0000256" key="1">
    <source>
        <dbReference type="ARBA" id="ARBA00008520"/>
    </source>
</evidence>
<comment type="similarity">
    <text evidence="1">Belongs to the bacterial solute-binding protein 1 family.</text>
</comment>
<accession>A0A9D0ZVH4</accession>
<dbReference type="Gene3D" id="3.40.190.10">
    <property type="entry name" value="Periplasmic binding protein-like II"/>
    <property type="match status" value="2"/>
</dbReference>
<evidence type="ECO:0000313" key="5">
    <source>
        <dbReference type="EMBL" id="HIQ96175.1"/>
    </source>
</evidence>
<dbReference type="InterPro" id="IPR006059">
    <property type="entry name" value="SBP"/>
</dbReference>
<feature type="chain" id="PRO_5038591562" evidence="4">
    <location>
        <begin position="30"/>
        <end position="418"/>
    </location>
</feature>
<protein>
    <submittedName>
        <fullName evidence="5">Extracellular solute-binding protein</fullName>
    </submittedName>
</protein>
<evidence type="ECO:0000256" key="2">
    <source>
        <dbReference type="ARBA" id="ARBA00022448"/>
    </source>
</evidence>
<dbReference type="GO" id="GO:0055052">
    <property type="term" value="C:ATP-binding cassette (ABC) transporter complex, substrate-binding subunit-containing"/>
    <property type="evidence" value="ECO:0007669"/>
    <property type="project" value="TreeGrafter"/>
</dbReference>
<dbReference type="PANTHER" id="PTHR30061">
    <property type="entry name" value="MALTOSE-BINDING PERIPLASMIC PROTEIN"/>
    <property type="match status" value="1"/>
</dbReference>
<keyword evidence="3 4" id="KW-0732">Signal</keyword>
<dbReference type="SUPFAM" id="SSF53850">
    <property type="entry name" value="Periplasmic binding protein-like II"/>
    <property type="match status" value="1"/>
</dbReference>
<reference evidence="5" key="1">
    <citation type="submission" date="2020-10" db="EMBL/GenBank/DDBJ databases">
        <authorList>
            <person name="Gilroy R."/>
        </authorList>
    </citation>
    <scope>NUCLEOTIDE SEQUENCE</scope>
    <source>
        <strain evidence="5">ChiSjej3B21-11622</strain>
    </source>
</reference>
<dbReference type="EMBL" id="DVFT01000093">
    <property type="protein sequence ID" value="HIQ96175.1"/>
    <property type="molecule type" value="Genomic_DNA"/>
</dbReference>
<dbReference type="GO" id="GO:0015768">
    <property type="term" value="P:maltose transport"/>
    <property type="evidence" value="ECO:0007669"/>
    <property type="project" value="TreeGrafter"/>
</dbReference>
<evidence type="ECO:0000313" key="6">
    <source>
        <dbReference type="Proteomes" id="UP000886886"/>
    </source>
</evidence>
<evidence type="ECO:0000256" key="4">
    <source>
        <dbReference type="SAM" id="SignalP"/>
    </source>
</evidence>